<evidence type="ECO:0000256" key="2">
    <source>
        <dbReference type="SAM" id="Coils"/>
    </source>
</evidence>
<evidence type="ECO:0000256" key="1">
    <source>
        <dbReference type="PIRSR" id="PIRSR602848-1"/>
    </source>
</evidence>
<dbReference type="RefSeq" id="WP_088885128.1">
    <property type="nucleotide sequence ID" value="NZ_CP014855.1"/>
</dbReference>
<dbReference type="EMBL" id="CP014855">
    <property type="protein sequence ID" value="ASJ00790.1"/>
    <property type="molecule type" value="Genomic_DNA"/>
</dbReference>
<dbReference type="GeneID" id="33331780"/>
<organism evidence="3 4">
    <name type="scientific">Thermococcus gorgonarius</name>
    <dbReference type="NCBI Taxonomy" id="71997"/>
    <lineage>
        <taxon>Archaea</taxon>
        <taxon>Methanobacteriati</taxon>
        <taxon>Methanobacteriota</taxon>
        <taxon>Thermococci</taxon>
        <taxon>Thermococcales</taxon>
        <taxon>Thermococcaceae</taxon>
        <taxon>Thermococcus</taxon>
    </lineage>
</organism>
<dbReference type="InterPro" id="IPR036081">
    <property type="entry name" value="Translin_sf"/>
</dbReference>
<evidence type="ECO:0000313" key="3">
    <source>
        <dbReference type="EMBL" id="ASJ00790.1"/>
    </source>
</evidence>
<dbReference type="SUPFAM" id="SSF74784">
    <property type="entry name" value="Translin"/>
    <property type="match status" value="1"/>
</dbReference>
<keyword evidence="1" id="KW-0460">Magnesium</keyword>
<sequence>MELREIVEGIKRALDEADAAREEALRITREVVRLSGDAVKAIHRDDLETARKRLENAQKLVEMLRESLKPYPMLYYSGYVQSAHQEFVEATLLLAYREGREFPSPWDLGVPEADYLLGLGDFIGELRRHFLLLLLRGEIGEAEGVYHFMEELYEELMTLEYPKGLVNIRTKQDQARHVLERTLEDLTRAKLNKELEEKLEAALKDGF</sequence>
<dbReference type="OrthoDB" id="26985at2157"/>
<name>A0A2Z2M4D4_THEGO</name>
<dbReference type="Gene3D" id="1.20.58.2140">
    <property type="match status" value="1"/>
</dbReference>
<gene>
    <name evidence="3" type="ORF">A3K92_04480</name>
</gene>
<dbReference type="GO" id="GO:0046872">
    <property type="term" value="F:metal ion binding"/>
    <property type="evidence" value="ECO:0007669"/>
    <property type="project" value="UniProtKB-KW"/>
</dbReference>
<keyword evidence="2" id="KW-0175">Coiled coil</keyword>
<protein>
    <submittedName>
        <fullName evidence="3">Haloacid dehalogenase</fullName>
    </submittedName>
</protein>
<dbReference type="CDD" id="cd14820">
    <property type="entry name" value="TRAX"/>
    <property type="match status" value="1"/>
</dbReference>
<evidence type="ECO:0000313" key="4">
    <source>
        <dbReference type="Proteomes" id="UP000250134"/>
    </source>
</evidence>
<dbReference type="NCBIfam" id="NF011161">
    <property type="entry name" value="PRK14562.1-6"/>
    <property type="match status" value="1"/>
</dbReference>
<proteinExistence type="predicted"/>
<keyword evidence="4" id="KW-1185">Reference proteome</keyword>
<keyword evidence="1" id="KW-0479">Metal-binding</keyword>
<dbReference type="KEGG" id="tgg:A3K92_04480"/>
<feature type="coiled-coil region" evidence="2">
    <location>
        <begin position="3"/>
        <end position="67"/>
    </location>
</feature>
<reference evidence="3 4" key="1">
    <citation type="submission" date="2016-03" db="EMBL/GenBank/DDBJ databases">
        <title>Complete genome sequence of Thermococcus gorgonarius.</title>
        <authorList>
            <person name="Oger P.M."/>
        </authorList>
    </citation>
    <scope>NUCLEOTIDE SEQUENCE [LARGE SCALE GENOMIC DNA]</scope>
    <source>
        <strain evidence="3 4">W-12</strain>
    </source>
</reference>
<dbReference type="GO" id="GO:0043565">
    <property type="term" value="F:sequence-specific DNA binding"/>
    <property type="evidence" value="ECO:0007669"/>
    <property type="project" value="InterPro"/>
</dbReference>
<feature type="binding site" evidence="1">
    <location>
        <position position="125"/>
    </location>
    <ligand>
        <name>Mg(2+)</name>
        <dbReference type="ChEBI" id="CHEBI:18420"/>
    </ligand>
</feature>
<dbReference type="InterPro" id="IPR002848">
    <property type="entry name" value="Translin_fam"/>
</dbReference>
<dbReference type="Proteomes" id="UP000250134">
    <property type="component" value="Chromosome"/>
</dbReference>
<dbReference type="Pfam" id="PF01997">
    <property type="entry name" value="Translin"/>
    <property type="match status" value="1"/>
</dbReference>
<dbReference type="AlphaFoldDB" id="A0A2Z2M4D4"/>
<accession>A0A2Z2M4D4</accession>
<dbReference type="PANTHER" id="PTHR10741">
    <property type="entry name" value="TRANSLIN AND TRANSLIN ASSOCIATED PROTEIN X"/>
    <property type="match status" value="1"/>
</dbReference>